<dbReference type="InterPro" id="IPR038185">
    <property type="entry name" value="MyTH4_dom_sf"/>
</dbReference>
<comment type="caution">
    <text evidence="11">The sequence shown here is derived from an EMBL/GenBank/DDBJ whole genome shotgun (WGS) entry which is preliminary data.</text>
</comment>
<dbReference type="InterPro" id="IPR027417">
    <property type="entry name" value="P-loop_NTPase"/>
</dbReference>
<accession>A0A814PA99</accession>
<dbReference type="OrthoDB" id="312459at2759"/>
<evidence type="ECO:0000259" key="9">
    <source>
        <dbReference type="PROSITE" id="PS51016"/>
    </source>
</evidence>
<evidence type="ECO:0000256" key="2">
    <source>
        <dbReference type="ARBA" id="ARBA00022741"/>
    </source>
</evidence>
<dbReference type="PANTHER" id="PTHR22692">
    <property type="entry name" value="MYOSIN VII, XV"/>
    <property type="match status" value="1"/>
</dbReference>
<evidence type="ECO:0000259" key="10">
    <source>
        <dbReference type="PROSITE" id="PS51456"/>
    </source>
</evidence>
<evidence type="ECO:0000313" key="12">
    <source>
        <dbReference type="EMBL" id="CAF3869564.1"/>
    </source>
</evidence>
<feature type="non-terminal residue" evidence="11">
    <location>
        <position position="1"/>
    </location>
</feature>
<evidence type="ECO:0000256" key="8">
    <source>
        <dbReference type="SAM" id="MobiDB-lite"/>
    </source>
</evidence>
<evidence type="ECO:0000256" key="1">
    <source>
        <dbReference type="ARBA" id="ARBA00008314"/>
    </source>
</evidence>
<feature type="region of interest" description="Disordered" evidence="8">
    <location>
        <begin position="1760"/>
        <end position="1783"/>
    </location>
</feature>
<dbReference type="PANTHER" id="PTHR22692:SF26">
    <property type="entry name" value="SH3 DOMAIN-CONTAINING PROTEIN"/>
    <property type="match status" value="1"/>
</dbReference>
<feature type="compositionally biased region" description="Basic and acidic residues" evidence="8">
    <location>
        <begin position="1347"/>
        <end position="1360"/>
    </location>
</feature>
<dbReference type="InterPro" id="IPR000857">
    <property type="entry name" value="MyTH4_dom"/>
</dbReference>
<feature type="compositionally biased region" description="Basic and acidic residues" evidence="8">
    <location>
        <begin position="1273"/>
        <end position="1282"/>
    </location>
</feature>
<dbReference type="GO" id="GO:0003779">
    <property type="term" value="F:actin binding"/>
    <property type="evidence" value="ECO:0007669"/>
    <property type="project" value="UniProtKB-KW"/>
</dbReference>
<name>A0A814PA99_9BILA</name>
<gene>
    <name evidence="11" type="ORF">GPM918_LOCUS18936</name>
    <name evidence="12" type="ORF">SRO942_LOCUS18933</name>
</gene>
<feature type="domain" description="MyTH4" evidence="9">
    <location>
        <begin position="971"/>
        <end position="1119"/>
    </location>
</feature>
<dbReference type="Gene3D" id="3.10.20.90">
    <property type="entry name" value="Phosphatidylinositol 3-kinase Catalytic Subunit, Chain A, domain 1"/>
    <property type="match status" value="1"/>
</dbReference>
<evidence type="ECO:0000256" key="7">
    <source>
        <dbReference type="PROSITE-ProRule" id="PRU00782"/>
    </source>
</evidence>
<feature type="compositionally biased region" description="Polar residues" evidence="8">
    <location>
        <begin position="2055"/>
        <end position="2072"/>
    </location>
</feature>
<evidence type="ECO:0000256" key="5">
    <source>
        <dbReference type="ARBA" id="ARBA00023175"/>
    </source>
</evidence>
<dbReference type="Gene3D" id="1.10.10.820">
    <property type="match status" value="1"/>
</dbReference>
<dbReference type="Gene3D" id="1.20.5.190">
    <property type="match status" value="1"/>
</dbReference>
<dbReference type="PROSITE" id="PS51016">
    <property type="entry name" value="MYTH4"/>
    <property type="match status" value="1"/>
</dbReference>
<dbReference type="EMBL" id="CAJOBC010005609">
    <property type="protein sequence ID" value="CAF3869564.1"/>
    <property type="molecule type" value="Genomic_DNA"/>
</dbReference>
<dbReference type="GO" id="GO:0005524">
    <property type="term" value="F:ATP binding"/>
    <property type="evidence" value="ECO:0007669"/>
    <property type="project" value="UniProtKB-UniRule"/>
</dbReference>
<dbReference type="InterPro" id="IPR051567">
    <property type="entry name" value="Unconventional_Myosin_ATPase"/>
</dbReference>
<dbReference type="GO" id="GO:0003774">
    <property type="term" value="F:cytoskeletal motor activity"/>
    <property type="evidence" value="ECO:0007669"/>
    <property type="project" value="UniProtKB-UniRule"/>
</dbReference>
<feature type="region of interest" description="Actin-binding" evidence="7">
    <location>
        <begin position="626"/>
        <end position="648"/>
    </location>
</feature>
<dbReference type="PRINTS" id="PR00193">
    <property type="entry name" value="MYOSINHEAVY"/>
</dbReference>
<dbReference type="Pfam" id="PF00784">
    <property type="entry name" value="MyTH4"/>
    <property type="match status" value="1"/>
</dbReference>
<dbReference type="SUPFAM" id="SSF52540">
    <property type="entry name" value="P-loop containing nucleoside triphosphate hydrolases"/>
    <property type="match status" value="1"/>
</dbReference>
<feature type="compositionally biased region" description="Polar residues" evidence="8">
    <location>
        <begin position="1408"/>
        <end position="1426"/>
    </location>
</feature>
<feature type="domain" description="Myosin motor" evidence="10">
    <location>
        <begin position="56"/>
        <end position="769"/>
    </location>
</feature>
<dbReference type="Gene3D" id="3.40.850.10">
    <property type="entry name" value="Kinesin motor domain"/>
    <property type="match status" value="1"/>
</dbReference>
<protein>
    <submittedName>
        <fullName evidence="11">Uncharacterized protein</fullName>
    </submittedName>
</protein>
<keyword evidence="13" id="KW-1185">Reference proteome</keyword>
<dbReference type="SMART" id="SM00242">
    <property type="entry name" value="MYSc"/>
    <property type="match status" value="1"/>
</dbReference>
<proteinExistence type="inferred from homology"/>
<evidence type="ECO:0000256" key="6">
    <source>
        <dbReference type="ARBA" id="ARBA00023203"/>
    </source>
</evidence>
<keyword evidence="4 7" id="KW-0518">Myosin</keyword>
<dbReference type="InterPro" id="IPR036961">
    <property type="entry name" value="Kinesin_motor_dom_sf"/>
</dbReference>
<dbReference type="PROSITE" id="PS50096">
    <property type="entry name" value="IQ"/>
    <property type="match status" value="1"/>
</dbReference>
<dbReference type="Gene3D" id="1.20.58.530">
    <property type="match status" value="1"/>
</dbReference>
<feature type="binding site" evidence="7">
    <location>
        <begin position="150"/>
        <end position="157"/>
    </location>
    <ligand>
        <name>ATP</name>
        <dbReference type="ChEBI" id="CHEBI:30616"/>
    </ligand>
</feature>
<dbReference type="GO" id="GO:0016459">
    <property type="term" value="C:myosin complex"/>
    <property type="evidence" value="ECO:0007669"/>
    <property type="project" value="UniProtKB-KW"/>
</dbReference>
<evidence type="ECO:0000256" key="4">
    <source>
        <dbReference type="ARBA" id="ARBA00023123"/>
    </source>
</evidence>
<reference evidence="11" key="1">
    <citation type="submission" date="2021-02" db="EMBL/GenBank/DDBJ databases">
        <authorList>
            <person name="Nowell W R."/>
        </authorList>
    </citation>
    <scope>NUCLEOTIDE SEQUENCE</scope>
</reference>
<feature type="region of interest" description="Disordered" evidence="8">
    <location>
        <begin position="1880"/>
        <end position="1909"/>
    </location>
</feature>
<evidence type="ECO:0000256" key="3">
    <source>
        <dbReference type="ARBA" id="ARBA00022840"/>
    </source>
</evidence>
<feature type="compositionally biased region" description="Low complexity" evidence="8">
    <location>
        <begin position="1504"/>
        <end position="1514"/>
    </location>
</feature>
<feature type="region of interest" description="Disordered" evidence="8">
    <location>
        <begin position="1390"/>
        <end position="1487"/>
    </location>
</feature>
<keyword evidence="2 7" id="KW-0547">Nucleotide-binding</keyword>
<dbReference type="FunFam" id="1.10.10.820:FF:000001">
    <property type="entry name" value="Myosin heavy chain"/>
    <property type="match status" value="1"/>
</dbReference>
<feature type="region of interest" description="Disordered" evidence="8">
    <location>
        <begin position="2055"/>
        <end position="2083"/>
    </location>
</feature>
<dbReference type="Gene3D" id="6.20.240.20">
    <property type="match status" value="1"/>
</dbReference>
<sequence length="2220" mass="253639">GKLIWFDPGCGYNIPGEIVDVVKNRASVKTNANGKIFIYQLDETSRIFPRMPLPEEGVNDMITMSDLNEASILWNIKIRYDHRQLYTYIGSILIAVNPYCICDIYNLQYVQKYENQLMINSLPAHIFATSSSAHAKMSSEKSNQCVVISGESGAGKTESTKLIMNYLAAVNPSEYKLTTEQILEANPLLESFGNAKTVRNDNSSRFGKYIEVYYKQKSIVGAKISEYLLEKSRIVTHSTDERNYHVFYELLAGLSVDEKRKYGLSTPEKYFYLNRGGNCTISTKDDTHDFQSLLNAMKILSFAKNEQETIFKILAAVLHLGNIYFTRVLDESGHDLIQISTKSEIEWAAHLLGLNDQGLLQKLTHKVTEARDERLLTPFNLDQALDSRNINNSICRDAIAKALYSTLFSWLVARINQIVRANINVENSIAILDIFGFENFSLNSFEQLCINYANEALQFYFNRHVFKLEQEEYIKEKLSWKRIEFTDNTDCLDLIAKKPHGIIPILDDESSFPRATDQSFLQKCHFAHETNPLYGKPRLLKSIFSIKHYAGEVEYDVRGFLDKNRDMLRSDVIDLFSSSRNTMLSLMFRDIRELYESHRGFSFKTGRFITMKAKTPTVSARFHDSLSHLLETMTRCNPYFIRCIKPNNEKLANKLELSVVLEQLKYTGMLETIRIRKLGYPRRYKFDYFAKRYRCLLNDRFYQTDLRHLHFHHHHHHSLNGSLLENDPKETTIRVLSGLPSRFASQYQIGITKVFLRESLEQQLEQQRTLLLNQAALTIQRTLKGFIQRNQFIKQRNAVIILQKAYRLWSENLGTSIARAMISMSPDIDLYGSSISQEHKISTIDSESCLTNKTSQSLLSLTSDDTCFSHSTAISHIYSSSNTLYSERSSMSKITAHDTTPFNLLDIPAELTLVYSRIDAWDEQHTNQHLYESTQPVNSITEHFSLPDDINNYPFMKYIMSNTTCGAKWDRKLVPINEPFTTATFNEQQYQLALALFKLILRFVNTSEYDTKRDRVLGDYIVQMGLMNEILRDEIFVQICNQTWNNIDNVKLTKAWLLMLNSMSCFSPSPFLYKSLLKYVSDNGTDESKPYCQRKLLLAGVADSPRTYPPTHLEWAANSKAYNMALKVQFADDYPIVGEVESWMTGEDFASTLLETRGIHNAAYRNGWSLTLKDEYDNVELMGYDYVLDLISEMEVAPCFPMCKSFFLVHTDNEHKLSKKRRNTTFRYRHRDSVFDWYLNVEHPRRKSKNSTPASCEESARSVRHKKLTSSHQRSDHEKSDGIKSSPERTNQSRKYSKHHSPLYIEISKHSSSESGSADEQENPLSDIDDKPLSILKDPSVQSFSSHKNELIRQRTDSRSSAEGASTQESIIPTITEVIAREEVQQKPSTIKMITYVPPSPKPLPPSRTSNKSTPFSRDTQRSSIKPQPHPSETVRTVQLHPKPSIKKTQQIQKSSLKVVQNHPNSTVSSVRKLTTSSHQTKDSGCGGHFLSKIPALRCFRSSKNSSLSGKSCSTITQDDNQRHSKRRVSIQPPASTKTKRSGSKVVQIDEQQAILVSDYNGIDNPTSVYGDFSVCSIGPVHPPQYEHIGLSAPNVKDQIECKNQDDYQFSSGESDIQQDYQQQYTDREEEQAKDSKPSTKLAAGTESIATISEIPIPNRKSDVEAFLDDLFDRALLEPNINRTAAKINDIQISTYNQKRFQLISNSKVESLLRQKVSLHKRDGQRKVIVADLSSKPKKTNKKSKEEIVTVTANKDYDKLKQQKKRRIKKKDENQNLNTNNSAWNDSMLSFLTATATTTTAETDKNEHVLSEATSCDVSSSMHMERNCWQTDTTVDEWSEDHYHHHLTKHSDRNRPHNFHQRNGALSVLYREPARGFRAEAKDKMRSQNPHAGQHQRRRRPPPAQSQDLQKLLHPKSYIPRFNEQSDDTLLRITTKVKGKKSVIENKLDSSTSILFSPPQTKNNISGDDDRMGIDKNNNVITKPFLNGAVAAKDEISLVPLSPSVCLSTTIPGLTTTTNTSSTTKNGPMFVPVIEINYQKYLPVYLKQSANSQMNRKLQNTVQSRTNSQQDRLISRTPEPHDKTISQLVMNQNKHQQEESQRTKSPYVNSSSLNDLKLNVQRLSMSNLNVASTRDCAAQIESEHHNGLIDRISNELYQNDNSINDIQTTAININKQNVKSSVNRPSPEVQQQRAKTVRVGKVRWPPPLNQEETINADLNR</sequence>
<dbReference type="Gene3D" id="1.20.120.720">
    <property type="entry name" value="Myosin VI head, motor domain, U50 subdomain"/>
    <property type="match status" value="1"/>
</dbReference>
<keyword evidence="3 7" id="KW-0067">ATP-binding</keyword>
<organism evidence="11 13">
    <name type="scientific">Didymodactylos carnosus</name>
    <dbReference type="NCBI Taxonomy" id="1234261"/>
    <lineage>
        <taxon>Eukaryota</taxon>
        <taxon>Metazoa</taxon>
        <taxon>Spiralia</taxon>
        <taxon>Gnathifera</taxon>
        <taxon>Rotifera</taxon>
        <taxon>Eurotatoria</taxon>
        <taxon>Bdelloidea</taxon>
        <taxon>Philodinida</taxon>
        <taxon>Philodinidae</taxon>
        <taxon>Didymodactylos</taxon>
    </lineage>
</organism>
<dbReference type="PROSITE" id="PS51456">
    <property type="entry name" value="MYOSIN_MOTOR"/>
    <property type="match status" value="1"/>
</dbReference>
<evidence type="ECO:0000313" key="13">
    <source>
        <dbReference type="Proteomes" id="UP000663829"/>
    </source>
</evidence>
<dbReference type="EMBL" id="CAJNOQ010005609">
    <property type="protein sequence ID" value="CAF1104917.1"/>
    <property type="molecule type" value="Genomic_DNA"/>
</dbReference>
<keyword evidence="5 7" id="KW-0505">Motor protein</keyword>
<dbReference type="SMART" id="SM00139">
    <property type="entry name" value="MyTH4"/>
    <property type="match status" value="1"/>
</dbReference>
<feature type="region of interest" description="Disordered" evidence="8">
    <location>
        <begin position="1504"/>
        <end position="1545"/>
    </location>
</feature>
<dbReference type="InterPro" id="IPR001609">
    <property type="entry name" value="Myosin_head_motor_dom-like"/>
</dbReference>
<feature type="compositionally biased region" description="Polar residues" evidence="8">
    <location>
        <begin position="1447"/>
        <end position="1479"/>
    </location>
</feature>
<dbReference type="Proteomes" id="UP000681722">
    <property type="component" value="Unassembled WGS sequence"/>
</dbReference>
<dbReference type="Gene3D" id="1.25.40.530">
    <property type="entry name" value="MyTH4 domain"/>
    <property type="match status" value="1"/>
</dbReference>
<feature type="region of interest" description="Disordered" evidence="8">
    <location>
        <begin position="1246"/>
        <end position="1369"/>
    </location>
</feature>
<evidence type="ECO:0000313" key="11">
    <source>
        <dbReference type="EMBL" id="CAF1104917.1"/>
    </source>
</evidence>
<comment type="similarity">
    <text evidence="1 7">Belongs to the TRAFAC class myosin-kinesin ATPase superfamily. Myosin family.</text>
</comment>
<dbReference type="Pfam" id="PF00063">
    <property type="entry name" value="Myosin_head"/>
    <property type="match status" value="1"/>
</dbReference>
<keyword evidence="6 7" id="KW-0009">Actin-binding</keyword>
<dbReference type="Proteomes" id="UP000663829">
    <property type="component" value="Unassembled WGS sequence"/>
</dbReference>